<dbReference type="EnsemblMetazoa" id="XM_031929707">
    <property type="protein sequence ID" value="XP_031785567"/>
    <property type="gene ID" value="LOC100678675"/>
</dbReference>
<dbReference type="GO" id="GO:0005549">
    <property type="term" value="F:odorant binding"/>
    <property type="evidence" value="ECO:0007669"/>
    <property type="project" value="InterPro"/>
</dbReference>
<evidence type="ECO:0008006" key="13">
    <source>
        <dbReference type="Google" id="ProtNLM"/>
    </source>
</evidence>
<protein>
    <recommendedName>
        <fullName evidence="13">Odorant receptor</fullName>
    </recommendedName>
</protein>
<evidence type="ECO:0000256" key="5">
    <source>
        <dbReference type="ARBA" id="ARBA00022725"/>
    </source>
</evidence>
<dbReference type="PANTHER" id="PTHR21137:SF35">
    <property type="entry name" value="ODORANT RECEPTOR 19A-RELATED"/>
    <property type="match status" value="1"/>
</dbReference>
<feature type="transmembrane region" description="Helical" evidence="10">
    <location>
        <begin position="63"/>
        <end position="82"/>
    </location>
</feature>
<dbReference type="GO" id="GO:0007165">
    <property type="term" value="P:signal transduction"/>
    <property type="evidence" value="ECO:0007669"/>
    <property type="project" value="UniProtKB-KW"/>
</dbReference>
<evidence type="ECO:0000256" key="3">
    <source>
        <dbReference type="ARBA" id="ARBA00022606"/>
    </source>
</evidence>
<dbReference type="Pfam" id="PF02949">
    <property type="entry name" value="7tm_6"/>
    <property type="match status" value="2"/>
</dbReference>
<keyword evidence="8" id="KW-0675">Receptor</keyword>
<organism evidence="11 12">
    <name type="scientific">Nasonia vitripennis</name>
    <name type="common">Parasitic wasp</name>
    <dbReference type="NCBI Taxonomy" id="7425"/>
    <lineage>
        <taxon>Eukaryota</taxon>
        <taxon>Metazoa</taxon>
        <taxon>Ecdysozoa</taxon>
        <taxon>Arthropoda</taxon>
        <taxon>Hexapoda</taxon>
        <taxon>Insecta</taxon>
        <taxon>Pterygota</taxon>
        <taxon>Neoptera</taxon>
        <taxon>Endopterygota</taxon>
        <taxon>Hymenoptera</taxon>
        <taxon>Apocrita</taxon>
        <taxon>Proctotrupomorpha</taxon>
        <taxon>Chalcidoidea</taxon>
        <taxon>Pteromalidae</taxon>
        <taxon>Pteromalinae</taxon>
        <taxon>Nasonia</taxon>
    </lineage>
</organism>
<keyword evidence="4 10" id="KW-0812">Transmembrane</keyword>
<dbReference type="OrthoDB" id="6597368at2759"/>
<evidence type="ECO:0000256" key="7">
    <source>
        <dbReference type="ARBA" id="ARBA00023136"/>
    </source>
</evidence>
<dbReference type="KEGG" id="nvi:100678675"/>
<evidence type="ECO:0000256" key="8">
    <source>
        <dbReference type="ARBA" id="ARBA00023170"/>
    </source>
</evidence>
<keyword evidence="7 10" id="KW-0472">Membrane</keyword>
<keyword evidence="3" id="KW-0716">Sensory transduction</keyword>
<evidence type="ECO:0000313" key="11">
    <source>
        <dbReference type="EnsemblMetazoa" id="XP_031785567"/>
    </source>
</evidence>
<evidence type="ECO:0000256" key="4">
    <source>
        <dbReference type="ARBA" id="ARBA00022692"/>
    </source>
</evidence>
<dbReference type="RefSeq" id="XP_031785567.2">
    <property type="nucleotide sequence ID" value="XM_031929707.2"/>
</dbReference>
<evidence type="ECO:0000256" key="2">
    <source>
        <dbReference type="ARBA" id="ARBA00022475"/>
    </source>
</evidence>
<feature type="transmembrane region" description="Helical" evidence="10">
    <location>
        <begin position="254"/>
        <end position="276"/>
    </location>
</feature>
<dbReference type="SMR" id="A0A7M7T9V3"/>
<keyword evidence="6 10" id="KW-1133">Transmembrane helix</keyword>
<dbReference type="InParanoid" id="A0A7M7T9V3"/>
<dbReference type="AlphaFoldDB" id="A0A7M7T9V3"/>
<comment type="subcellular location">
    <subcellularLocation>
        <location evidence="1">Cell membrane</location>
        <topology evidence="1">Multi-pass membrane protein</topology>
    </subcellularLocation>
</comment>
<keyword evidence="9" id="KW-0807">Transducer</keyword>
<feature type="transmembrane region" description="Helical" evidence="10">
    <location>
        <begin position="88"/>
        <end position="105"/>
    </location>
</feature>
<reference evidence="11" key="1">
    <citation type="submission" date="2021-01" db="UniProtKB">
        <authorList>
            <consortium name="EnsemblMetazoa"/>
        </authorList>
    </citation>
    <scope>IDENTIFICATION</scope>
</reference>
<dbReference type="GeneID" id="100678675"/>
<dbReference type="GO" id="GO:0005886">
    <property type="term" value="C:plasma membrane"/>
    <property type="evidence" value="ECO:0007669"/>
    <property type="project" value="UniProtKB-SubCell"/>
</dbReference>
<keyword evidence="5" id="KW-0552">Olfaction</keyword>
<evidence type="ECO:0000256" key="1">
    <source>
        <dbReference type="ARBA" id="ARBA00004651"/>
    </source>
</evidence>
<dbReference type="PANTHER" id="PTHR21137">
    <property type="entry name" value="ODORANT RECEPTOR"/>
    <property type="match status" value="1"/>
</dbReference>
<proteinExistence type="predicted"/>
<evidence type="ECO:0000256" key="6">
    <source>
        <dbReference type="ARBA" id="ARBA00022989"/>
    </source>
</evidence>
<evidence type="ECO:0000256" key="10">
    <source>
        <dbReference type="SAM" id="Phobius"/>
    </source>
</evidence>
<dbReference type="InterPro" id="IPR004117">
    <property type="entry name" value="7tm6_olfct_rcpt"/>
</dbReference>
<feature type="transmembrane region" description="Helical" evidence="10">
    <location>
        <begin position="191"/>
        <end position="215"/>
    </location>
</feature>
<dbReference type="GO" id="GO:0004984">
    <property type="term" value="F:olfactory receptor activity"/>
    <property type="evidence" value="ECO:0007669"/>
    <property type="project" value="InterPro"/>
</dbReference>
<evidence type="ECO:0000313" key="12">
    <source>
        <dbReference type="Proteomes" id="UP000002358"/>
    </source>
</evidence>
<sequence length="320" mass="37363">MYILYIYIYIYIYEIGDRYISVILIGMVQITVVVWLSGPFFQSKNQRTLPYKVWLPYDNSPDRIFWITYVPVSIAITTVAFIASANDIVFCGLIMVVCGQLKLLTYRLTSLPKRVEKALVDKKLKHKEIGAFEQEMVKQNILHHIFVYELVWIIEDKVLTLVEQGRSDGGCLANFMLIFNRCRIFFDENPIIFLPGYMVKLLVIAKLPLYIYRFANTIKSAFTLVILTQFITSSLIISINVYQLSTSKSIDMEFFTKLCFLICVLMEFFLFCWFGNELIVQSEEFGNFIHKIDWISLRLQSTKRLLFVALRATKPIVMSR</sequence>
<dbReference type="Proteomes" id="UP000002358">
    <property type="component" value="Chromosome 4"/>
</dbReference>
<accession>A0A7M7T9V3</accession>
<evidence type="ECO:0000256" key="9">
    <source>
        <dbReference type="ARBA" id="ARBA00023224"/>
    </source>
</evidence>
<name>A0A7M7T9V3_NASVI</name>
<feature type="transmembrane region" description="Helical" evidence="10">
    <location>
        <begin position="221"/>
        <end position="242"/>
    </location>
</feature>
<feature type="transmembrane region" description="Helical" evidence="10">
    <location>
        <begin position="20"/>
        <end position="42"/>
    </location>
</feature>
<keyword evidence="12" id="KW-1185">Reference proteome</keyword>
<keyword evidence="2" id="KW-1003">Cell membrane</keyword>